<dbReference type="InterPro" id="IPR036864">
    <property type="entry name" value="Zn2-C6_fun-type_DNA-bd_sf"/>
</dbReference>
<reference evidence="4" key="1">
    <citation type="submission" date="2020-10" db="EMBL/GenBank/DDBJ databases">
        <title>Genome Sequence of Monilinia vaccinii-corymbosi Sheds Light on Mummy Berry Disease Infection of Blueberry and Mating Type.</title>
        <authorList>
            <person name="Yow A.G."/>
            <person name="Zhang Y."/>
            <person name="Bansal K."/>
            <person name="Eacker S.M."/>
            <person name="Sullivan S."/>
            <person name="Liachko I."/>
            <person name="Cubeta M.A."/>
            <person name="Rollins J.A."/>
            <person name="Ashrafi H."/>
        </authorList>
    </citation>
    <scope>NUCLEOTIDE SEQUENCE</scope>
    <source>
        <strain evidence="4">RL-1</strain>
    </source>
</reference>
<evidence type="ECO:0000256" key="2">
    <source>
        <dbReference type="SAM" id="MobiDB-lite"/>
    </source>
</evidence>
<dbReference type="GO" id="GO:0008270">
    <property type="term" value="F:zinc ion binding"/>
    <property type="evidence" value="ECO:0007669"/>
    <property type="project" value="InterPro"/>
</dbReference>
<dbReference type="PRINTS" id="PR00755">
    <property type="entry name" value="AFLATOXINBRP"/>
</dbReference>
<dbReference type="AlphaFoldDB" id="A0A8A3P7L4"/>
<feature type="region of interest" description="Disordered" evidence="2">
    <location>
        <begin position="45"/>
        <end position="65"/>
    </location>
</feature>
<dbReference type="EMBL" id="CP063405">
    <property type="protein sequence ID" value="QSZ30038.1"/>
    <property type="molecule type" value="Genomic_DNA"/>
</dbReference>
<evidence type="ECO:0000256" key="1">
    <source>
        <dbReference type="ARBA" id="ARBA00023242"/>
    </source>
</evidence>
<dbReference type="OrthoDB" id="2740448at2759"/>
<evidence type="ECO:0000313" key="4">
    <source>
        <dbReference type="EMBL" id="QSZ30038.1"/>
    </source>
</evidence>
<sequence>MSATTERLRNSCDQCSHSKIRCNGDRPNCLNCRRRDRPCSYSHIRQAGRPRRARPTQPNPGNYELTESVRDDVAPVLLDRCCLISASNTSSTTPETAGAPEISTQLNYDQLETVLDGKTLHYDGYDSHNNRSRSDLPLENPSLRPVDLMDSLPLTQVQHPISTDYSSSVQMEADLSMAFDAPTQNQINADIISLSMEQSSTVVDHCADSEGHQLEQCFEELLDNSRINAIVDHIVNPLLHGKFISCSLGSCDRCFNIRVNDNVGMAYLCQCSTLLNRLYVIVMNPRLSQSAKLIPLDLILLLEQALQDTKEAITRCTICASSRLSSANEITLCLAADWVANCIRDNLEREVDTFTGNKASCYSWGYFDCQSSKPGMEHHHGNAKNATPPPPSLDPQNSLQVGMWNASREAWTLCVSAVLTSRIKRLQQMLSNVGTKSSDLADGTNLTATARAGNEMAKDIHAKTEILLGMVKTWTSRYTEY</sequence>
<dbReference type="GO" id="GO:0000981">
    <property type="term" value="F:DNA-binding transcription factor activity, RNA polymerase II-specific"/>
    <property type="evidence" value="ECO:0007669"/>
    <property type="project" value="InterPro"/>
</dbReference>
<gene>
    <name evidence="4" type="ORF">DSL72_004556</name>
</gene>
<dbReference type="CDD" id="cd00067">
    <property type="entry name" value="GAL4"/>
    <property type="match status" value="1"/>
</dbReference>
<evidence type="ECO:0000259" key="3">
    <source>
        <dbReference type="PROSITE" id="PS50048"/>
    </source>
</evidence>
<dbReference type="Pfam" id="PF00172">
    <property type="entry name" value="Zn_clus"/>
    <property type="match status" value="1"/>
</dbReference>
<dbReference type="Gene3D" id="4.10.240.10">
    <property type="entry name" value="Zn(2)-C6 fungal-type DNA-binding domain"/>
    <property type="match status" value="1"/>
</dbReference>
<dbReference type="InterPro" id="IPR001138">
    <property type="entry name" value="Zn2Cys6_DnaBD"/>
</dbReference>
<protein>
    <recommendedName>
        <fullName evidence="3">Zn(2)-C6 fungal-type domain-containing protein</fullName>
    </recommendedName>
</protein>
<organism evidence="4 5">
    <name type="scientific">Monilinia vaccinii-corymbosi</name>
    <dbReference type="NCBI Taxonomy" id="61207"/>
    <lineage>
        <taxon>Eukaryota</taxon>
        <taxon>Fungi</taxon>
        <taxon>Dikarya</taxon>
        <taxon>Ascomycota</taxon>
        <taxon>Pezizomycotina</taxon>
        <taxon>Leotiomycetes</taxon>
        <taxon>Helotiales</taxon>
        <taxon>Sclerotiniaceae</taxon>
        <taxon>Monilinia</taxon>
    </lineage>
</organism>
<feature type="domain" description="Zn(2)-C6 fungal-type" evidence="3">
    <location>
        <begin position="11"/>
        <end position="41"/>
    </location>
</feature>
<name>A0A8A3P7L4_9HELO</name>
<dbReference type="SUPFAM" id="SSF57701">
    <property type="entry name" value="Zn2/Cys6 DNA-binding domain"/>
    <property type="match status" value="1"/>
</dbReference>
<proteinExistence type="predicted"/>
<dbReference type="PROSITE" id="PS00463">
    <property type="entry name" value="ZN2_CY6_FUNGAL_1"/>
    <property type="match status" value="1"/>
</dbReference>
<dbReference type="PROSITE" id="PS50048">
    <property type="entry name" value="ZN2_CY6_FUNGAL_2"/>
    <property type="match status" value="1"/>
</dbReference>
<dbReference type="Proteomes" id="UP000672032">
    <property type="component" value="Chromosome 1"/>
</dbReference>
<keyword evidence="5" id="KW-1185">Reference proteome</keyword>
<accession>A0A8A3P7L4</accession>
<keyword evidence="1" id="KW-0539">Nucleus</keyword>
<dbReference type="SMART" id="SM00066">
    <property type="entry name" value="GAL4"/>
    <property type="match status" value="1"/>
</dbReference>
<feature type="region of interest" description="Disordered" evidence="2">
    <location>
        <begin position="377"/>
        <end position="397"/>
    </location>
</feature>
<evidence type="ECO:0000313" key="5">
    <source>
        <dbReference type="Proteomes" id="UP000672032"/>
    </source>
</evidence>